<dbReference type="Proteomes" id="UP001651880">
    <property type="component" value="Unassembled WGS sequence"/>
</dbReference>
<proteinExistence type="predicted"/>
<dbReference type="RefSeq" id="WP_255227596.1">
    <property type="nucleotide sequence ID" value="NZ_JAJEKE010000009.1"/>
</dbReference>
<reference evidence="1 2" key="1">
    <citation type="submission" date="2021-10" db="EMBL/GenBank/DDBJ databases">
        <title>Lutispora strain m25 sp. nov., a thermophilic, non-spore-forming bacterium isolated from a lab-scale methanogenic bioreactor digesting anaerobic sludge.</title>
        <authorList>
            <person name="El Houari A."/>
            <person name="Mcdonald J."/>
        </authorList>
    </citation>
    <scope>NUCLEOTIDE SEQUENCE [LARGE SCALE GENOMIC DNA]</scope>
    <source>
        <strain evidence="2">m25</strain>
    </source>
</reference>
<keyword evidence="2" id="KW-1185">Reference proteome</keyword>
<evidence type="ECO:0008006" key="3">
    <source>
        <dbReference type="Google" id="ProtNLM"/>
    </source>
</evidence>
<dbReference type="SUPFAM" id="SSF52540">
    <property type="entry name" value="P-loop containing nucleoside triphosphate hydrolases"/>
    <property type="match status" value="1"/>
</dbReference>
<accession>A0ABT1NFP8</accession>
<comment type="caution">
    <text evidence="1">The sequence shown here is derived from an EMBL/GenBank/DDBJ whole genome shotgun (WGS) entry which is preliminary data.</text>
</comment>
<dbReference type="EMBL" id="JAJEKE010000009">
    <property type="protein sequence ID" value="MCQ1530075.1"/>
    <property type="molecule type" value="Genomic_DNA"/>
</dbReference>
<protein>
    <recommendedName>
        <fullName evidence="3">ATP-binding protein</fullName>
    </recommendedName>
</protein>
<evidence type="ECO:0000313" key="1">
    <source>
        <dbReference type="EMBL" id="MCQ1530075.1"/>
    </source>
</evidence>
<name>A0ABT1NFP8_9FIRM</name>
<sequence length="521" mass="59271">MNSLQFIKKLYNGKNCYSDSLTEDEIALLHIPSGVERIVEEMVDTNRIIFLTGNPGDGKTYIIRALEAKLVQKDVYIEKDMNSVTDDKISDVINKIVECYHHNKSCIIAANEFPFFKLIRASKALAPELHNELINVKKNIIVYGYSTLQLRRICIIDLNERNLLDKDRSVIPPIVGKFVELLKDSTGVNSVLDYNVEALQSKLVIDQLMRLFNLVAMSGEHFAIRDILGTLAYAITACTVDDEDINGYYYDALFSGDNELMSFIAQFDPILLSKPSLDEQLWNGEKTDGWLMGAPNKWPRELTDESVEEATELFKSIKRKFYFENIFAKELSELQPVDYTDCERIFVSLGSSSNKRGILNMLINSMNRLFLSTDEEKERLRIWTSHSFDLSREAGAAVSTKYIDAADLDLVYPEPISWLKEMEFTPDHLVMKLKRDNNSPRLEIDVTLLRGLISIKNGYPASLLSGQYEQAISQFTQALAATSAARDYGDGELLIANRREGSRKKIYIEDNKYSFHDGGDF</sequence>
<gene>
    <name evidence="1" type="ORF">LJD61_11020</name>
</gene>
<organism evidence="1 2">
    <name type="scientific">Lutispora saccharofermentans</name>
    <dbReference type="NCBI Taxonomy" id="3024236"/>
    <lineage>
        <taxon>Bacteria</taxon>
        <taxon>Bacillati</taxon>
        <taxon>Bacillota</taxon>
        <taxon>Clostridia</taxon>
        <taxon>Lutisporales</taxon>
        <taxon>Lutisporaceae</taxon>
        <taxon>Lutispora</taxon>
    </lineage>
</organism>
<evidence type="ECO:0000313" key="2">
    <source>
        <dbReference type="Proteomes" id="UP001651880"/>
    </source>
</evidence>
<dbReference type="InterPro" id="IPR027417">
    <property type="entry name" value="P-loop_NTPase"/>
</dbReference>